<dbReference type="GO" id="GO:0008237">
    <property type="term" value="F:metallopeptidase activity"/>
    <property type="evidence" value="ECO:0007669"/>
    <property type="project" value="TreeGrafter"/>
</dbReference>
<dbReference type="RefSeq" id="XP_064852094.1">
    <property type="nucleotide sequence ID" value="XM_064996022.1"/>
</dbReference>
<dbReference type="EMBL" id="BTFZ01000004">
    <property type="protein sequence ID" value="GMM35094.1"/>
    <property type="molecule type" value="Genomic_DNA"/>
</dbReference>
<dbReference type="GO" id="GO:0005634">
    <property type="term" value="C:nucleus"/>
    <property type="evidence" value="ECO:0007669"/>
    <property type="project" value="TreeGrafter"/>
</dbReference>
<dbReference type="Pfam" id="PF08325">
    <property type="entry name" value="WLM"/>
    <property type="match status" value="1"/>
</dbReference>
<feature type="compositionally biased region" description="Basic and acidic residues" evidence="1">
    <location>
        <begin position="181"/>
        <end position="201"/>
    </location>
</feature>
<feature type="domain" description="WLM" evidence="2">
    <location>
        <begin position="18"/>
        <end position="222"/>
    </location>
</feature>
<name>A0AAV5QK41_9ASCO</name>
<sequence length="317" mass="36636">MVVEERSRTTRKTKESQPNLPSPTPLIKKIASLQRKPDKDKALEMLHRVAVSIAPIMRENNLKVGLLCEMFPKKQELLGLNVNRGQKVLIRLRDHWNDRKFLSFGDILGTALHELVHNTHGPHNKAFYDKLEQFKQRYHQISMKSAYETTGYFAEAEKLGGRATRNENQSRINRLKPTKSYKSEVRKLGTNDNNNDKDKRSAAGPKKSLRELVAEAAQRRLQDNMWCAEEAAHKEEYEPEDSELEIEVVKEIIISTEENRGYVIKKEEGMTQAMSVKEDRKQIIDLDYESDTETPVRKKLKKKKVDPLDSVEIIDLT</sequence>
<reference evidence="3 4" key="1">
    <citation type="journal article" date="2023" name="Elife">
        <title>Identification of key yeast species and microbe-microbe interactions impacting larval growth of Drosophila in the wild.</title>
        <authorList>
            <person name="Mure A."/>
            <person name="Sugiura Y."/>
            <person name="Maeda R."/>
            <person name="Honda K."/>
            <person name="Sakurai N."/>
            <person name="Takahashi Y."/>
            <person name="Watada M."/>
            <person name="Katoh T."/>
            <person name="Gotoh A."/>
            <person name="Gotoh Y."/>
            <person name="Taniguchi I."/>
            <person name="Nakamura K."/>
            <person name="Hayashi T."/>
            <person name="Katayama T."/>
            <person name="Uemura T."/>
            <person name="Hattori Y."/>
        </authorList>
    </citation>
    <scope>NUCLEOTIDE SEQUENCE [LARGE SCALE GENOMIC DNA]</scope>
    <source>
        <strain evidence="3 4">SC-9</strain>
    </source>
</reference>
<gene>
    <name evidence="3" type="ORF">DASC09_024190</name>
</gene>
<evidence type="ECO:0000259" key="2">
    <source>
        <dbReference type="PROSITE" id="PS51397"/>
    </source>
</evidence>
<organism evidence="3 4">
    <name type="scientific">Saccharomycopsis crataegensis</name>
    <dbReference type="NCBI Taxonomy" id="43959"/>
    <lineage>
        <taxon>Eukaryota</taxon>
        <taxon>Fungi</taxon>
        <taxon>Dikarya</taxon>
        <taxon>Ascomycota</taxon>
        <taxon>Saccharomycotina</taxon>
        <taxon>Saccharomycetes</taxon>
        <taxon>Saccharomycopsidaceae</taxon>
        <taxon>Saccharomycopsis</taxon>
    </lineage>
</organism>
<dbReference type="PANTHER" id="PTHR46622:SF1">
    <property type="entry name" value="DNA-DEPENDENT METALLOPROTEASE WSS1"/>
    <property type="match status" value="1"/>
</dbReference>
<evidence type="ECO:0000313" key="3">
    <source>
        <dbReference type="EMBL" id="GMM35094.1"/>
    </source>
</evidence>
<protein>
    <submittedName>
        <fullName evidence="3">Metalloendopeptidase</fullName>
    </submittedName>
</protein>
<comment type="caution">
    <text evidence="3">The sequence shown here is derived from an EMBL/GenBank/DDBJ whole genome shotgun (WGS) entry which is preliminary data.</text>
</comment>
<dbReference type="InterPro" id="IPR053000">
    <property type="entry name" value="WSS1-like_metalloprotease"/>
</dbReference>
<dbReference type="AlphaFoldDB" id="A0AAV5QK41"/>
<dbReference type="GeneID" id="90073073"/>
<evidence type="ECO:0000313" key="4">
    <source>
        <dbReference type="Proteomes" id="UP001360560"/>
    </source>
</evidence>
<keyword evidence="4" id="KW-1185">Reference proteome</keyword>
<dbReference type="Proteomes" id="UP001360560">
    <property type="component" value="Unassembled WGS sequence"/>
</dbReference>
<proteinExistence type="predicted"/>
<dbReference type="InterPro" id="IPR013536">
    <property type="entry name" value="WLM_dom"/>
</dbReference>
<feature type="region of interest" description="Disordered" evidence="1">
    <location>
        <begin position="1"/>
        <end position="26"/>
    </location>
</feature>
<evidence type="ECO:0000256" key="1">
    <source>
        <dbReference type="SAM" id="MobiDB-lite"/>
    </source>
</evidence>
<accession>A0AAV5QK41</accession>
<feature type="region of interest" description="Disordered" evidence="1">
    <location>
        <begin position="162"/>
        <end position="209"/>
    </location>
</feature>
<dbReference type="GO" id="GO:0006281">
    <property type="term" value="P:DNA repair"/>
    <property type="evidence" value="ECO:0007669"/>
    <property type="project" value="TreeGrafter"/>
</dbReference>
<feature type="compositionally biased region" description="Basic and acidic residues" evidence="1">
    <location>
        <begin position="1"/>
        <end position="15"/>
    </location>
</feature>
<dbReference type="PANTHER" id="PTHR46622">
    <property type="entry name" value="DNA-DEPENDENT METALLOPROTEASE WSS1"/>
    <property type="match status" value="1"/>
</dbReference>
<dbReference type="PROSITE" id="PS51397">
    <property type="entry name" value="WLM"/>
    <property type="match status" value="1"/>
</dbReference>